<dbReference type="SUPFAM" id="SSF53756">
    <property type="entry name" value="UDP-Glycosyltransferase/glycogen phosphorylase"/>
    <property type="match status" value="1"/>
</dbReference>
<dbReference type="Gene3D" id="3.40.50.2000">
    <property type="entry name" value="Glycogen Phosphorylase B"/>
    <property type="match status" value="2"/>
</dbReference>
<proteinExistence type="predicted"/>
<keyword evidence="2" id="KW-0808">Transferase</keyword>
<dbReference type="AlphaFoldDB" id="A0A409VDC3"/>
<evidence type="ECO:0008006" key="5">
    <source>
        <dbReference type="Google" id="ProtNLM"/>
    </source>
</evidence>
<dbReference type="Proteomes" id="UP000284706">
    <property type="component" value="Unassembled WGS sequence"/>
</dbReference>
<accession>A0A409VDC3</accession>
<reference evidence="3 4" key="1">
    <citation type="journal article" date="2018" name="Evol. Lett.">
        <title>Horizontal gene cluster transfer increased hallucinogenic mushroom diversity.</title>
        <authorList>
            <person name="Reynolds H.T."/>
            <person name="Vijayakumar V."/>
            <person name="Gluck-Thaler E."/>
            <person name="Korotkin H.B."/>
            <person name="Matheny P.B."/>
            <person name="Slot J.C."/>
        </authorList>
    </citation>
    <scope>NUCLEOTIDE SEQUENCE [LARGE SCALE GENOMIC DNA]</scope>
    <source>
        <strain evidence="3 4">SRW20</strain>
    </source>
</reference>
<dbReference type="PANTHER" id="PTHR48043:SF145">
    <property type="entry name" value="FI06409P-RELATED"/>
    <property type="match status" value="1"/>
</dbReference>
<dbReference type="InterPro" id="IPR050271">
    <property type="entry name" value="UDP-glycosyltransferase"/>
</dbReference>
<gene>
    <name evidence="3" type="ORF">CVT26_002641</name>
</gene>
<evidence type="ECO:0000256" key="1">
    <source>
        <dbReference type="ARBA" id="ARBA00022676"/>
    </source>
</evidence>
<dbReference type="OrthoDB" id="5835829at2759"/>
<evidence type="ECO:0000313" key="4">
    <source>
        <dbReference type="Proteomes" id="UP000284706"/>
    </source>
</evidence>
<dbReference type="PANTHER" id="PTHR48043">
    <property type="entry name" value="EG:EG0003.4 PROTEIN-RELATED"/>
    <property type="match status" value="1"/>
</dbReference>
<organism evidence="3 4">
    <name type="scientific">Gymnopilus dilepis</name>
    <dbReference type="NCBI Taxonomy" id="231916"/>
    <lineage>
        <taxon>Eukaryota</taxon>
        <taxon>Fungi</taxon>
        <taxon>Dikarya</taxon>
        <taxon>Basidiomycota</taxon>
        <taxon>Agaricomycotina</taxon>
        <taxon>Agaricomycetes</taxon>
        <taxon>Agaricomycetidae</taxon>
        <taxon>Agaricales</taxon>
        <taxon>Agaricineae</taxon>
        <taxon>Hymenogastraceae</taxon>
        <taxon>Gymnopilus</taxon>
    </lineage>
</organism>
<evidence type="ECO:0000256" key="2">
    <source>
        <dbReference type="ARBA" id="ARBA00022679"/>
    </source>
</evidence>
<name>A0A409VDC3_9AGAR</name>
<keyword evidence="4" id="KW-1185">Reference proteome</keyword>
<dbReference type="InParanoid" id="A0A409VDC3"/>
<dbReference type="CDD" id="cd03784">
    <property type="entry name" value="GT1_Gtf-like"/>
    <property type="match status" value="1"/>
</dbReference>
<dbReference type="InterPro" id="IPR002213">
    <property type="entry name" value="UDP_glucos_trans"/>
</dbReference>
<sequence>MASVKPLNVLVFTYPEAGQATTILSLVSELLSRPQPLNIHVASFSELEKRVERLRKLVQDGSTLTFHHITGVTEMDAIWRSGLPHDGNQHPPLIRSNYAFDLIPLLLCPWTDEEFEETIQSCKKVLLALKPDVILMDMVFHQAIEACKSVGAKYIVNTCMPPLGMTLDSQPNGRAFWYYPCGGSGIPFPVPWAYMAQNIWFTLRWAYTFLFDPRAKKSTGFQFRKDIPYICQGLQELEFPMVVPPNMTLYGPILANPPPLDSSDDFGRWLDQRQTVLFMMGTHYNFTEELARIALSGILMGFQGRKMQVLWKLNDADKFTDLIQSTLHDFDHPPDTVKAAPWLDASITSILSHRNVVCFIHHGGANSYFEAAYCGVPQVILPQWFDLYDNATRVEYLGIGACGSRSTAPKLNVRELEEAVKKVTTFESYQKKAAELGELCRKKDGRARAADFILDQGFSKFSVF</sequence>
<protein>
    <recommendedName>
        <fullName evidence="5">Glycosyltransferase family 1 protein</fullName>
    </recommendedName>
</protein>
<evidence type="ECO:0000313" key="3">
    <source>
        <dbReference type="EMBL" id="PPQ64809.1"/>
    </source>
</evidence>
<dbReference type="GO" id="GO:0008194">
    <property type="term" value="F:UDP-glycosyltransferase activity"/>
    <property type="evidence" value="ECO:0007669"/>
    <property type="project" value="InterPro"/>
</dbReference>
<dbReference type="EMBL" id="NHYE01005662">
    <property type="protein sequence ID" value="PPQ64809.1"/>
    <property type="molecule type" value="Genomic_DNA"/>
</dbReference>
<dbReference type="Pfam" id="PF00201">
    <property type="entry name" value="UDPGT"/>
    <property type="match status" value="1"/>
</dbReference>
<keyword evidence="1" id="KW-0328">Glycosyltransferase</keyword>
<comment type="caution">
    <text evidence="3">The sequence shown here is derived from an EMBL/GenBank/DDBJ whole genome shotgun (WGS) entry which is preliminary data.</text>
</comment>